<keyword evidence="10" id="KW-1185">Reference proteome</keyword>
<dbReference type="InterPro" id="IPR045865">
    <property type="entry name" value="ACT-like_dom_sf"/>
</dbReference>
<comment type="function">
    <text evidence="6">Transcriptional regulator.</text>
</comment>
<dbReference type="NCBIfam" id="NF003381">
    <property type="entry name" value="PRK04460.1"/>
    <property type="match status" value="1"/>
</dbReference>
<sequence>MNDPLVRFSVAIGGDLLEKFDRYREEHRYPNRSEAVRGLMRAALIQDVVNQDQAETVGVLTLVYDHHKAGISDRLNDLQHRHFERVLTTTHVHLDHDRCLEVILLRGPVRLVREMADGLIGTKGVETGRLVLAPASPIGEAGHVHGHGHDHPHRHEHQHGPASGPDGGGGP</sequence>
<dbReference type="InterPro" id="IPR014864">
    <property type="entry name" value="TF_NikR_Ni-bd_C"/>
</dbReference>
<dbReference type="HAMAP" id="MF_00476">
    <property type="entry name" value="NikR"/>
    <property type="match status" value="1"/>
</dbReference>
<evidence type="ECO:0000313" key="10">
    <source>
        <dbReference type="Proteomes" id="UP000317835"/>
    </source>
</evidence>
<comment type="cofactor">
    <cofactor evidence="6">
        <name>Ni(2+)</name>
        <dbReference type="ChEBI" id="CHEBI:49786"/>
    </cofactor>
    <text evidence="6">Binds 1 nickel ion per subunit.</text>
</comment>
<dbReference type="CDD" id="cd22231">
    <property type="entry name" value="RHH_NikR_HicB-like"/>
    <property type="match status" value="1"/>
</dbReference>
<dbReference type="InterPro" id="IPR027271">
    <property type="entry name" value="Acetolactate_synth/TF_NikR_C"/>
</dbReference>
<evidence type="ECO:0000259" key="8">
    <source>
        <dbReference type="Pfam" id="PF08753"/>
    </source>
</evidence>
<dbReference type="KEGG" id="tpla:ElP_06850"/>
<name>A0A518GW75_9BACT</name>
<evidence type="ECO:0000256" key="3">
    <source>
        <dbReference type="ARBA" id="ARBA00023015"/>
    </source>
</evidence>
<keyword evidence="2 6" id="KW-0479">Metal-binding</keyword>
<dbReference type="AlphaFoldDB" id="A0A518GW75"/>
<dbReference type="GO" id="GO:0003700">
    <property type="term" value="F:DNA-binding transcription factor activity"/>
    <property type="evidence" value="ECO:0007669"/>
    <property type="project" value="UniProtKB-UniRule"/>
</dbReference>
<accession>A0A518GW75</accession>
<dbReference type="InterPro" id="IPR010985">
    <property type="entry name" value="Ribbon_hlx_hlx"/>
</dbReference>
<dbReference type="Pfam" id="PF08753">
    <property type="entry name" value="NikR_C"/>
    <property type="match status" value="1"/>
</dbReference>
<organism evidence="9 10">
    <name type="scientific">Tautonia plasticadhaerens</name>
    <dbReference type="NCBI Taxonomy" id="2527974"/>
    <lineage>
        <taxon>Bacteria</taxon>
        <taxon>Pseudomonadati</taxon>
        <taxon>Planctomycetota</taxon>
        <taxon>Planctomycetia</taxon>
        <taxon>Isosphaerales</taxon>
        <taxon>Isosphaeraceae</taxon>
        <taxon>Tautonia</taxon>
    </lineage>
</organism>
<dbReference type="RefSeq" id="WP_145267241.1">
    <property type="nucleotide sequence ID" value="NZ_CP036426.1"/>
</dbReference>
<dbReference type="Gene3D" id="1.10.1220.10">
    <property type="entry name" value="Met repressor-like"/>
    <property type="match status" value="1"/>
</dbReference>
<keyword evidence="5 6" id="KW-0804">Transcription</keyword>
<evidence type="ECO:0000256" key="6">
    <source>
        <dbReference type="HAMAP-Rule" id="MF_00476"/>
    </source>
</evidence>
<keyword evidence="1 6" id="KW-0533">Nickel</keyword>
<keyword evidence="4 6" id="KW-0238">DNA-binding</keyword>
<feature type="compositionally biased region" description="Basic residues" evidence="7">
    <location>
        <begin position="144"/>
        <end position="157"/>
    </location>
</feature>
<gene>
    <name evidence="9" type="ORF">ElP_06850</name>
</gene>
<dbReference type="GO" id="GO:0016151">
    <property type="term" value="F:nickel cation binding"/>
    <property type="evidence" value="ECO:0007669"/>
    <property type="project" value="UniProtKB-UniRule"/>
</dbReference>
<proteinExistence type="inferred from homology"/>
<feature type="binding site" evidence="6">
    <location>
        <position position="93"/>
    </location>
    <ligand>
        <name>Ni(2+)</name>
        <dbReference type="ChEBI" id="CHEBI:49786"/>
    </ligand>
</feature>
<dbReference type="SUPFAM" id="SSF55021">
    <property type="entry name" value="ACT-like"/>
    <property type="match status" value="1"/>
</dbReference>
<dbReference type="InterPro" id="IPR013321">
    <property type="entry name" value="Arc_rbn_hlx_hlx"/>
</dbReference>
<evidence type="ECO:0000256" key="4">
    <source>
        <dbReference type="ARBA" id="ARBA00023125"/>
    </source>
</evidence>
<dbReference type="GO" id="GO:0003677">
    <property type="term" value="F:DNA binding"/>
    <property type="evidence" value="ECO:0007669"/>
    <property type="project" value="UniProtKB-KW"/>
</dbReference>
<dbReference type="PANTHER" id="PTHR34719:SF2">
    <property type="entry name" value="NICKEL-RESPONSIVE REGULATOR"/>
    <property type="match status" value="1"/>
</dbReference>
<dbReference type="Gene3D" id="3.30.70.1150">
    <property type="entry name" value="ACT-like. Chain A, domain 2"/>
    <property type="match status" value="1"/>
</dbReference>
<dbReference type="Proteomes" id="UP000317835">
    <property type="component" value="Chromosome"/>
</dbReference>
<feature type="binding site" evidence="6">
    <location>
        <position position="99"/>
    </location>
    <ligand>
        <name>Ni(2+)</name>
        <dbReference type="ChEBI" id="CHEBI:49786"/>
    </ligand>
</feature>
<dbReference type="InterPro" id="IPR022988">
    <property type="entry name" value="Ni_resp_reg_NikR"/>
</dbReference>
<protein>
    <recommendedName>
        <fullName evidence="6">Putative nickel-responsive regulator</fullName>
    </recommendedName>
</protein>
<feature type="domain" description="Transcription factor NikR nickel binding C-terminal" evidence="8">
    <location>
        <begin position="57"/>
        <end position="132"/>
    </location>
</feature>
<reference evidence="9 10" key="1">
    <citation type="submission" date="2019-02" db="EMBL/GenBank/DDBJ databases">
        <title>Deep-cultivation of Planctomycetes and their phenomic and genomic characterization uncovers novel biology.</title>
        <authorList>
            <person name="Wiegand S."/>
            <person name="Jogler M."/>
            <person name="Boedeker C."/>
            <person name="Pinto D."/>
            <person name="Vollmers J."/>
            <person name="Rivas-Marin E."/>
            <person name="Kohn T."/>
            <person name="Peeters S.H."/>
            <person name="Heuer A."/>
            <person name="Rast P."/>
            <person name="Oberbeckmann S."/>
            <person name="Bunk B."/>
            <person name="Jeske O."/>
            <person name="Meyerdierks A."/>
            <person name="Storesund J.E."/>
            <person name="Kallscheuer N."/>
            <person name="Luecker S."/>
            <person name="Lage O.M."/>
            <person name="Pohl T."/>
            <person name="Merkel B.J."/>
            <person name="Hornburger P."/>
            <person name="Mueller R.-W."/>
            <person name="Bruemmer F."/>
            <person name="Labrenz M."/>
            <person name="Spormann A.M."/>
            <person name="Op den Camp H."/>
            <person name="Overmann J."/>
            <person name="Amann R."/>
            <person name="Jetten M.S.M."/>
            <person name="Mascher T."/>
            <person name="Medema M.H."/>
            <person name="Devos D.P."/>
            <person name="Kaster A.-K."/>
            <person name="Ovreas L."/>
            <person name="Rohde M."/>
            <person name="Galperin M.Y."/>
            <person name="Jogler C."/>
        </authorList>
    </citation>
    <scope>NUCLEOTIDE SEQUENCE [LARGE SCALE GENOMIC DNA]</scope>
    <source>
        <strain evidence="9 10">ElP</strain>
    </source>
</reference>
<feature type="binding site" evidence="6">
    <location>
        <position position="80"/>
    </location>
    <ligand>
        <name>Ni(2+)</name>
        <dbReference type="ChEBI" id="CHEBI:49786"/>
    </ligand>
</feature>
<evidence type="ECO:0000256" key="1">
    <source>
        <dbReference type="ARBA" id="ARBA00022596"/>
    </source>
</evidence>
<feature type="binding site" evidence="6">
    <location>
        <position position="91"/>
    </location>
    <ligand>
        <name>Ni(2+)</name>
        <dbReference type="ChEBI" id="CHEBI:49786"/>
    </ligand>
</feature>
<dbReference type="PANTHER" id="PTHR34719">
    <property type="entry name" value="NICKEL-RESPONSIVE REGULATOR"/>
    <property type="match status" value="1"/>
</dbReference>
<feature type="region of interest" description="Disordered" evidence="7">
    <location>
        <begin position="138"/>
        <end position="171"/>
    </location>
</feature>
<dbReference type="SUPFAM" id="SSF47598">
    <property type="entry name" value="Ribbon-helix-helix"/>
    <property type="match status" value="1"/>
</dbReference>
<evidence type="ECO:0000313" key="9">
    <source>
        <dbReference type="EMBL" id="QDV32845.1"/>
    </source>
</evidence>
<evidence type="ECO:0000256" key="2">
    <source>
        <dbReference type="ARBA" id="ARBA00022723"/>
    </source>
</evidence>
<keyword evidence="3 6" id="KW-0805">Transcription regulation</keyword>
<evidence type="ECO:0000256" key="7">
    <source>
        <dbReference type="SAM" id="MobiDB-lite"/>
    </source>
</evidence>
<dbReference type="InterPro" id="IPR050192">
    <property type="entry name" value="CopG/NikR_regulator"/>
</dbReference>
<dbReference type="OrthoDB" id="9806294at2"/>
<dbReference type="NCBIfam" id="NF002815">
    <property type="entry name" value="PRK02967.1"/>
    <property type="match status" value="1"/>
</dbReference>
<dbReference type="EMBL" id="CP036426">
    <property type="protein sequence ID" value="QDV32845.1"/>
    <property type="molecule type" value="Genomic_DNA"/>
</dbReference>
<comment type="similarity">
    <text evidence="6">Belongs to the transcriptional regulatory CopG/NikR family.</text>
</comment>
<dbReference type="GO" id="GO:0010045">
    <property type="term" value="P:response to nickel cation"/>
    <property type="evidence" value="ECO:0007669"/>
    <property type="project" value="InterPro"/>
</dbReference>
<evidence type="ECO:0000256" key="5">
    <source>
        <dbReference type="ARBA" id="ARBA00023163"/>
    </source>
</evidence>